<dbReference type="Pfam" id="PF00226">
    <property type="entry name" value="DnaJ"/>
    <property type="match status" value="1"/>
</dbReference>
<feature type="compositionally biased region" description="Low complexity" evidence="1">
    <location>
        <begin position="180"/>
        <end position="194"/>
    </location>
</feature>
<dbReference type="GO" id="GO:0030544">
    <property type="term" value="F:Hsp70 protein binding"/>
    <property type="evidence" value="ECO:0007669"/>
    <property type="project" value="TreeGrafter"/>
</dbReference>
<feature type="domain" description="J" evidence="3">
    <location>
        <begin position="4"/>
        <end position="68"/>
    </location>
</feature>
<gene>
    <name evidence="4" type="ORF">GS429_20185</name>
</gene>
<dbReference type="PANTHER" id="PTHR43908:SF3">
    <property type="entry name" value="AT29763P-RELATED"/>
    <property type="match status" value="1"/>
</dbReference>
<dbReference type="InterPro" id="IPR036869">
    <property type="entry name" value="J_dom_sf"/>
</dbReference>
<dbReference type="OrthoDB" id="11397at2157"/>
<feature type="region of interest" description="Disordered" evidence="1">
    <location>
        <begin position="78"/>
        <end position="203"/>
    </location>
</feature>
<evidence type="ECO:0000313" key="4">
    <source>
        <dbReference type="EMBL" id="MXV64344.1"/>
    </source>
</evidence>
<feature type="transmembrane region" description="Helical" evidence="2">
    <location>
        <begin position="256"/>
        <end position="275"/>
    </location>
</feature>
<proteinExistence type="predicted"/>
<sequence>MGETYYEVLGVDTDASQDEIRAAYRERVLETHPDHNDAPDAAEQFQCVSTAESVLTDGAERARYDRLGHEAYLRLAQQTTDSSSATADNSSTSHDAEETTRSSAETANSTASGRDRSRTGTHRSTTRTSHTRTGTGRTHSRTSRTGSESADQTTSHHARQRNRRQRRTTQQQTENGWPFASGGDDTTASTATSTKSGRSDGESASGFRYAVHDWDGDIDLEWDGQSIDHATAVTLGCLWALYPVLVGSILFPAFPLVVNAIVAACTLVLVGYLLTRPRFATALFGFWSLLFPLGLLLTGVSPVSITGLVALGFVWVPFGYAVALWWALQP</sequence>
<dbReference type="CDD" id="cd06257">
    <property type="entry name" value="DnaJ"/>
    <property type="match status" value="1"/>
</dbReference>
<evidence type="ECO:0000313" key="5">
    <source>
        <dbReference type="Proteomes" id="UP000434101"/>
    </source>
</evidence>
<dbReference type="InterPro" id="IPR001623">
    <property type="entry name" value="DnaJ_domain"/>
</dbReference>
<dbReference type="SMART" id="SM00271">
    <property type="entry name" value="DnaJ"/>
    <property type="match status" value="1"/>
</dbReference>
<dbReference type="RefSeq" id="WP_160067562.1">
    <property type="nucleotide sequence ID" value="NZ_WUYX01000070.1"/>
</dbReference>
<dbReference type="EMBL" id="WUYX01000070">
    <property type="protein sequence ID" value="MXV64344.1"/>
    <property type="molecule type" value="Genomic_DNA"/>
</dbReference>
<dbReference type="Gene3D" id="1.10.287.110">
    <property type="entry name" value="DnaJ domain"/>
    <property type="match status" value="1"/>
</dbReference>
<dbReference type="InterPro" id="IPR051100">
    <property type="entry name" value="DnaJ_subfamily_B/C"/>
</dbReference>
<protein>
    <submittedName>
        <fullName evidence="4">DnaJ domain-containing protein</fullName>
    </submittedName>
</protein>
<organism evidence="4 5">
    <name type="scientific">Natronorubrum halalkaliphilum</name>
    <dbReference type="NCBI Taxonomy" id="2691917"/>
    <lineage>
        <taxon>Archaea</taxon>
        <taxon>Methanobacteriati</taxon>
        <taxon>Methanobacteriota</taxon>
        <taxon>Stenosarchaea group</taxon>
        <taxon>Halobacteria</taxon>
        <taxon>Halobacteriales</taxon>
        <taxon>Natrialbaceae</taxon>
        <taxon>Natronorubrum</taxon>
    </lineage>
</organism>
<feature type="transmembrane region" description="Helical" evidence="2">
    <location>
        <begin position="307"/>
        <end position="328"/>
    </location>
</feature>
<accession>A0A6B0VSB3</accession>
<dbReference type="PANTHER" id="PTHR43908">
    <property type="entry name" value="AT29763P-RELATED"/>
    <property type="match status" value="1"/>
</dbReference>
<keyword evidence="5" id="KW-1185">Reference proteome</keyword>
<feature type="transmembrane region" description="Helical" evidence="2">
    <location>
        <begin position="282"/>
        <end position="301"/>
    </location>
</feature>
<name>A0A6B0VSB3_9EURY</name>
<feature type="compositionally biased region" description="Low complexity" evidence="1">
    <location>
        <begin position="126"/>
        <end position="147"/>
    </location>
</feature>
<dbReference type="PROSITE" id="PS50076">
    <property type="entry name" value="DNAJ_2"/>
    <property type="match status" value="1"/>
</dbReference>
<dbReference type="SUPFAM" id="SSF46565">
    <property type="entry name" value="Chaperone J-domain"/>
    <property type="match status" value="1"/>
</dbReference>
<feature type="compositionally biased region" description="Low complexity" evidence="1">
    <location>
        <begin position="79"/>
        <end position="93"/>
    </location>
</feature>
<dbReference type="PRINTS" id="PR00625">
    <property type="entry name" value="JDOMAIN"/>
</dbReference>
<feature type="compositionally biased region" description="Polar residues" evidence="1">
    <location>
        <begin position="101"/>
        <end position="111"/>
    </location>
</feature>
<comment type="caution">
    <text evidence="4">The sequence shown here is derived from an EMBL/GenBank/DDBJ whole genome shotgun (WGS) entry which is preliminary data.</text>
</comment>
<reference evidence="4 5" key="1">
    <citation type="submission" date="2020-01" db="EMBL/GenBank/DDBJ databases">
        <title>Natronorubrum sp. JWXQ-INN 674 isolated from Inner Mongolia Autonomous Region of China.</title>
        <authorList>
            <person name="Xue Q."/>
        </authorList>
    </citation>
    <scope>NUCLEOTIDE SEQUENCE [LARGE SCALE GENOMIC DNA]</scope>
    <source>
        <strain evidence="4 5">JWXQ-INN-674</strain>
    </source>
</reference>
<dbReference type="AlphaFoldDB" id="A0A6B0VSB3"/>
<evidence type="ECO:0000256" key="2">
    <source>
        <dbReference type="SAM" id="Phobius"/>
    </source>
</evidence>
<evidence type="ECO:0000259" key="3">
    <source>
        <dbReference type="PROSITE" id="PS50076"/>
    </source>
</evidence>
<feature type="compositionally biased region" description="Basic residues" evidence="1">
    <location>
        <begin position="156"/>
        <end position="167"/>
    </location>
</feature>
<dbReference type="Proteomes" id="UP000434101">
    <property type="component" value="Unassembled WGS sequence"/>
</dbReference>
<keyword evidence="2" id="KW-0472">Membrane</keyword>
<keyword evidence="2" id="KW-0812">Transmembrane</keyword>
<keyword evidence="2" id="KW-1133">Transmembrane helix</keyword>
<evidence type="ECO:0000256" key="1">
    <source>
        <dbReference type="SAM" id="MobiDB-lite"/>
    </source>
</evidence>
<dbReference type="GO" id="GO:0071218">
    <property type="term" value="P:cellular response to misfolded protein"/>
    <property type="evidence" value="ECO:0007669"/>
    <property type="project" value="TreeGrafter"/>
</dbReference>